<dbReference type="GeneID" id="92045905"/>
<dbReference type="EMBL" id="JAQQWN010000006">
    <property type="protein sequence ID" value="KAK8080712.1"/>
    <property type="molecule type" value="Genomic_DNA"/>
</dbReference>
<dbReference type="Proteomes" id="UP001433268">
    <property type="component" value="Unassembled WGS sequence"/>
</dbReference>
<dbReference type="RefSeq" id="XP_066668187.1">
    <property type="nucleotide sequence ID" value="XM_066812845.1"/>
</dbReference>
<gene>
    <name evidence="3" type="ORF">PG997_008530</name>
</gene>
<keyword evidence="2" id="KW-0472">Membrane</keyword>
<feature type="transmembrane region" description="Helical" evidence="2">
    <location>
        <begin position="39"/>
        <end position="67"/>
    </location>
</feature>
<keyword evidence="4" id="KW-1185">Reference proteome</keyword>
<comment type="caution">
    <text evidence="3">The sequence shown here is derived from an EMBL/GenBank/DDBJ whole genome shotgun (WGS) entry which is preliminary data.</text>
</comment>
<evidence type="ECO:0000313" key="3">
    <source>
        <dbReference type="EMBL" id="KAK8080712.1"/>
    </source>
</evidence>
<protein>
    <submittedName>
        <fullName evidence="3">Uncharacterized protein</fullName>
    </submittedName>
</protein>
<keyword evidence="2" id="KW-0812">Transmembrane</keyword>
<feature type="region of interest" description="Disordered" evidence="1">
    <location>
        <begin position="261"/>
        <end position="292"/>
    </location>
</feature>
<proteinExistence type="predicted"/>
<evidence type="ECO:0000313" key="4">
    <source>
        <dbReference type="Proteomes" id="UP001433268"/>
    </source>
</evidence>
<feature type="transmembrane region" description="Helical" evidence="2">
    <location>
        <begin position="12"/>
        <end position="33"/>
    </location>
</feature>
<reference evidence="3 4" key="1">
    <citation type="submission" date="2023-01" db="EMBL/GenBank/DDBJ databases">
        <title>Analysis of 21 Apiospora genomes using comparative genomics revels a genus with tremendous synthesis potential of carbohydrate active enzymes and secondary metabolites.</title>
        <authorList>
            <person name="Sorensen T."/>
        </authorList>
    </citation>
    <scope>NUCLEOTIDE SEQUENCE [LARGE SCALE GENOMIC DNA]</scope>
    <source>
        <strain evidence="3 4">CBS 114990</strain>
    </source>
</reference>
<organism evidence="3 4">
    <name type="scientific">Apiospora hydei</name>
    <dbReference type="NCBI Taxonomy" id="1337664"/>
    <lineage>
        <taxon>Eukaryota</taxon>
        <taxon>Fungi</taxon>
        <taxon>Dikarya</taxon>
        <taxon>Ascomycota</taxon>
        <taxon>Pezizomycotina</taxon>
        <taxon>Sordariomycetes</taxon>
        <taxon>Xylariomycetidae</taxon>
        <taxon>Amphisphaeriales</taxon>
        <taxon>Apiosporaceae</taxon>
        <taxon>Apiospora</taxon>
    </lineage>
</organism>
<accession>A0ABR1WBB8</accession>
<keyword evidence="2" id="KW-1133">Transmembrane helix</keyword>
<sequence length="292" mass="29958">MSRSGLVSVGILRLSGVVLSGGVVSVGIVLGGIVLSVGIVIGSIVLGGVILGGVVSCGIILSCGVVLSRGIVTREESLAFCLCLLEVELLGLQGQSYLHDALDTTLDGLQLRDGKSEDKLLLQERRDILDLDQAEGLELLKSLELQQQVDGLSDVQVEVGELLGVDVADAQEEHLLEDVIVQALLNVGVVEGGARAFEDLGAVDVLSDLSVGDLLSERIEGFLNLGLGVSLSFRIGGSLACGLVGGGASFRVGSGEGLMVNGSRESRVDGESQAGKDGGVDELHFDGGSGIE</sequence>
<evidence type="ECO:0000256" key="1">
    <source>
        <dbReference type="SAM" id="MobiDB-lite"/>
    </source>
</evidence>
<name>A0ABR1WBB8_9PEZI</name>
<evidence type="ECO:0000256" key="2">
    <source>
        <dbReference type="SAM" id="Phobius"/>
    </source>
</evidence>